<keyword evidence="1" id="KW-0175">Coiled coil</keyword>
<evidence type="ECO:0000313" key="2">
    <source>
        <dbReference type="EMBL" id="PDZ94979.1"/>
    </source>
</evidence>
<evidence type="ECO:0000256" key="1">
    <source>
        <dbReference type="SAM" id="Coils"/>
    </source>
</evidence>
<organism evidence="2 3">
    <name type="scientific">Bacillus cereus</name>
    <dbReference type="NCBI Taxonomy" id="1396"/>
    <lineage>
        <taxon>Bacteria</taxon>
        <taxon>Bacillati</taxon>
        <taxon>Bacillota</taxon>
        <taxon>Bacilli</taxon>
        <taxon>Bacillales</taxon>
        <taxon>Bacillaceae</taxon>
        <taxon>Bacillus</taxon>
        <taxon>Bacillus cereus group</taxon>
    </lineage>
</organism>
<evidence type="ECO:0000313" key="3">
    <source>
        <dbReference type="Proteomes" id="UP000219922"/>
    </source>
</evidence>
<name>A0A9X6STK5_BACCE</name>
<comment type="caution">
    <text evidence="2">The sequence shown here is derived from an EMBL/GenBank/DDBJ whole genome shotgun (WGS) entry which is preliminary data.</text>
</comment>
<gene>
    <name evidence="2" type="ORF">CON36_30935</name>
</gene>
<dbReference type="RefSeq" id="WP_141462822.1">
    <property type="nucleotide sequence ID" value="NZ_NVMX01000081.1"/>
</dbReference>
<dbReference type="Proteomes" id="UP000219922">
    <property type="component" value="Unassembled WGS sequence"/>
</dbReference>
<sequence length="157" mass="18378">MILNELIQNSKELSTDEKISSLINSIFQIVEDMGKRSLSEKKYLKELRTRRLALENELGTELEKRLSLDIDKEQLLDEIKNWKREPLNPIPFTLSDEIKNWKREPLNATLFIIASNFLYEKLKLEPDFILKMSYLSANSPSGFFEVLGHSERLYSLV</sequence>
<dbReference type="EMBL" id="NVMX01000081">
    <property type="protein sequence ID" value="PDZ94979.1"/>
    <property type="molecule type" value="Genomic_DNA"/>
</dbReference>
<proteinExistence type="predicted"/>
<reference evidence="2 3" key="1">
    <citation type="submission" date="2017-09" db="EMBL/GenBank/DDBJ databases">
        <title>Large-scale bioinformatics analysis of Bacillus genomes uncovers conserved roles of natural products in bacterial physiology.</title>
        <authorList>
            <consortium name="Agbiome Team Llc"/>
            <person name="Bleich R.M."/>
            <person name="Grubbs K.J."/>
            <person name="Santa Maria K.C."/>
            <person name="Allen S.E."/>
            <person name="Farag S."/>
            <person name="Shank E.A."/>
            <person name="Bowers A."/>
        </authorList>
    </citation>
    <scope>NUCLEOTIDE SEQUENCE [LARGE SCALE GENOMIC DNA]</scope>
    <source>
        <strain evidence="2 3">AFS092789</strain>
    </source>
</reference>
<dbReference type="AlphaFoldDB" id="A0A9X6STK5"/>
<feature type="coiled-coil region" evidence="1">
    <location>
        <begin position="44"/>
        <end position="85"/>
    </location>
</feature>
<protein>
    <submittedName>
        <fullName evidence="2">Uncharacterized protein</fullName>
    </submittedName>
</protein>
<feature type="non-terminal residue" evidence="2">
    <location>
        <position position="157"/>
    </location>
</feature>
<accession>A0A9X6STK5</accession>